<name>A0A498NZW8_LABRO</name>
<evidence type="ECO:0000256" key="1">
    <source>
        <dbReference type="SAM" id="MobiDB-lite"/>
    </source>
</evidence>
<sequence>MLHHQFLPAASITPPSGGKPVTQVQYILPTLPATANPNSPSSQQTSSVLTLPSAAPTHVTLANGVHSGAGQGIRYASVPAVGGVSPGGGGQHCEGKEDGKKGSKMERESERDVGGGPSQTERARAMEGETETQAETNSKDESREAGRREASVLDPPPPPLQTDPPSAKKIKFRPPPLKNTTDAGCYSEGSLLLNNKINGVIGKYVTFKTTITLTPNFVIVTWNFNKGSEIAPILTSIVPSNTDNVDEKYASRISYNKTTFELQLGPLVKEDGGEYTLTIVTDKGQQLTGQVDLEVLGEY</sequence>
<feature type="compositionally biased region" description="Basic and acidic residues" evidence="1">
    <location>
        <begin position="137"/>
        <end position="151"/>
    </location>
</feature>
<keyword evidence="3" id="KW-1185">Reference proteome</keyword>
<dbReference type="InterPro" id="IPR036179">
    <property type="entry name" value="Ig-like_dom_sf"/>
</dbReference>
<evidence type="ECO:0000313" key="2">
    <source>
        <dbReference type="EMBL" id="RXN36854.1"/>
    </source>
</evidence>
<feature type="region of interest" description="Disordered" evidence="1">
    <location>
        <begin position="83"/>
        <end position="184"/>
    </location>
</feature>
<dbReference type="EMBL" id="QBIY01006893">
    <property type="protein sequence ID" value="RXN36854.1"/>
    <property type="molecule type" value="Genomic_DNA"/>
</dbReference>
<evidence type="ECO:0000313" key="3">
    <source>
        <dbReference type="Proteomes" id="UP000290572"/>
    </source>
</evidence>
<reference evidence="2 3" key="1">
    <citation type="submission" date="2018-03" db="EMBL/GenBank/DDBJ databases">
        <title>Draft genome sequence of Rohu Carp (Labeo rohita).</title>
        <authorList>
            <person name="Das P."/>
            <person name="Kushwaha B."/>
            <person name="Joshi C.G."/>
            <person name="Kumar D."/>
            <person name="Nagpure N.S."/>
            <person name="Sahoo L."/>
            <person name="Das S.P."/>
            <person name="Bit A."/>
            <person name="Patnaik S."/>
            <person name="Meher P.K."/>
            <person name="Jayasankar P."/>
            <person name="Koringa P.G."/>
            <person name="Patel N.V."/>
            <person name="Hinsu A.T."/>
            <person name="Kumar R."/>
            <person name="Pandey M."/>
            <person name="Agarwal S."/>
            <person name="Srivastava S."/>
            <person name="Singh M."/>
            <person name="Iquebal M.A."/>
            <person name="Jaiswal S."/>
            <person name="Angadi U.B."/>
            <person name="Kumar N."/>
            <person name="Raza M."/>
            <person name="Shah T.M."/>
            <person name="Rai A."/>
            <person name="Jena J.K."/>
        </authorList>
    </citation>
    <scope>NUCLEOTIDE SEQUENCE [LARGE SCALE GENOMIC DNA]</scope>
    <source>
        <strain evidence="2">DASCIFA01</strain>
        <tissue evidence="2">Testis</tissue>
    </source>
</reference>
<accession>A0A498NZW8</accession>
<dbReference type="Proteomes" id="UP000290572">
    <property type="component" value="Unassembled WGS sequence"/>
</dbReference>
<comment type="caution">
    <text evidence="2">The sequence shown here is derived from an EMBL/GenBank/DDBJ whole genome shotgun (WGS) entry which is preliminary data.</text>
</comment>
<dbReference type="AlphaFoldDB" id="A0A498NZW8"/>
<feature type="region of interest" description="Disordered" evidence="1">
    <location>
        <begin position="1"/>
        <end position="21"/>
    </location>
</feature>
<organism evidence="2 3">
    <name type="scientific">Labeo rohita</name>
    <name type="common">Indian major carp</name>
    <name type="synonym">Cyprinus rohita</name>
    <dbReference type="NCBI Taxonomy" id="84645"/>
    <lineage>
        <taxon>Eukaryota</taxon>
        <taxon>Metazoa</taxon>
        <taxon>Chordata</taxon>
        <taxon>Craniata</taxon>
        <taxon>Vertebrata</taxon>
        <taxon>Euteleostomi</taxon>
        <taxon>Actinopterygii</taxon>
        <taxon>Neopterygii</taxon>
        <taxon>Teleostei</taxon>
        <taxon>Ostariophysi</taxon>
        <taxon>Cypriniformes</taxon>
        <taxon>Cyprinidae</taxon>
        <taxon>Labeoninae</taxon>
        <taxon>Labeonini</taxon>
        <taxon>Labeo</taxon>
    </lineage>
</organism>
<protein>
    <submittedName>
        <fullName evidence="2">Carcinoembryonic antigen-related cell adhesion molecule 1-like protein</fullName>
    </submittedName>
</protein>
<feature type="compositionally biased region" description="Basic and acidic residues" evidence="1">
    <location>
        <begin position="93"/>
        <end position="113"/>
    </location>
</feature>
<proteinExistence type="predicted"/>
<dbReference type="SUPFAM" id="SSF48726">
    <property type="entry name" value="Immunoglobulin"/>
    <property type="match status" value="1"/>
</dbReference>
<gene>
    <name evidence="2" type="ORF">ROHU_002584</name>
</gene>
<dbReference type="Gene3D" id="2.60.40.10">
    <property type="entry name" value="Immunoglobulins"/>
    <property type="match status" value="1"/>
</dbReference>
<dbReference type="InterPro" id="IPR013783">
    <property type="entry name" value="Ig-like_fold"/>
</dbReference>
<dbReference type="STRING" id="84645.A0A498NZW8"/>